<keyword evidence="3" id="KW-1185">Reference proteome</keyword>
<gene>
    <name evidence="2" type="ORF">FHP05_12100</name>
</gene>
<evidence type="ECO:0000256" key="1">
    <source>
        <dbReference type="SAM" id="Phobius"/>
    </source>
</evidence>
<reference evidence="2 3" key="1">
    <citation type="submission" date="2019-06" db="EMBL/GenBank/DDBJ databases">
        <title>Cerasibacillus sp. nov., isolated from maize field.</title>
        <authorList>
            <person name="Lin S.-Y."/>
            <person name="Tsai C.-F."/>
            <person name="Young C.-C."/>
        </authorList>
    </citation>
    <scope>NUCLEOTIDE SEQUENCE [LARGE SCALE GENOMIC DNA]</scope>
    <source>
        <strain evidence="2 3">CC-CFT480</strain>
    </source>
</reference>
<accession>A0A5C8NNZ3</accession>
<dbReference type="Proteomes" id="UP000321574">
    <property type="component" value="Unassembled WGS sequence"/>
</dbReference>
<keyword evidence="1" id="KW-0812">Transmembrane</keyword>
<dbReference type="OrthoDB" id="2193136at2"/>
<protein>
    <recommendedName>
        <fullName evidence="4">DUF1433 domain-containing protein</fullName>
    </recommendedName>
</protein>
<organism evidence="2 3">
    <name type="scientific">Cerasibacillus terrae</name>
    <dbReference type="NCBI Taxonomy" id="2498845"/>
    <lineage>
        <taxon>Bacteria</taxon>
        <taxon>Bacillati</taxon>
        <taxon>Bacillota</taxon>
        <taxon>Bacilli</taxon>
        <taxon>Bacillales</taxon>
        <taxon>Bacillaceae</taxon>
        <taxon>Cerasibacillus</taxon>
    </lineage>
</organism>
<name>A0A5C8NNZ3_9BACI</name>
<evidence type="ECO:0000313" key="2">
    <source>
        <dbReference type="EMBL" id="TXL62541.1"/>
    </source>
</evidence>
<comment type="caution">
    <text evidence="2">The sequence shown here is derived from an EMBL/GenBank/DDBJ whole genome shotgun (WGS) entry which is preliminary data.</text>
</comment>
<keyword evidence="1" id="KW-1133">Transmembrane helix</keyword>
<dbReference type="RefSeq" id="WP_147668600.1">
    <property type="nucleotide sequence ID" value="NZ_VDUW01000009.1"/>
</dbReference>
<evidence type="ECO:0000313" key="3">
    <source>
        <dbReference type="Proteomes" id="UP000321574"/>
    </source>
</evidence>
<sequence length="132" mass="15068">MNKRWKFIVIGLILIAGMIGVGGKVYLDKKEAAKEAEIIEAERMSVEALKNRYAEIKSVEFEKSGYDKVTGSYGMFIKMTNEKDEFVSFRYSFWKESGELGLNVLKDENIQVRGVTTNKVHVIYSNKEEGEV</sequence>
<evidence type="ECO:0008006" key="4">
    <source>
        <dbReference type="Google" id="ProtNLM"/>
    </source>
</evidence>
<keyword evidence="1" id="KW-0472">Membrane</keyword>
<feature type="transmembrane region" description="Helical" evidence="1">
    <location>
        <begin position="7"/>
        <end position="27"/>
    </location>
</feature>
<proteinExistence type="predicted"/>
<dbReference type="EMBL" id="VDUW01000009">
    <property type="protein sequence ID" value="TXL62541.1"/>
    <property type="molecule type" value="Genomic_DNA"/>
</dbReference>
<dbReference type="AlphaFoldDB" id="A0A5C8NNZ3"/>